<evidence type="ECO:0000313" key="1">
    <source>
        <dbReference type="EMBL" id="CAB0151258.1"/>
    </source>
</evidence>
<reference evidence="1 2" key="1">
    <citation type="submission" date="2020-02" db="EMBL/GenBank/DDBJ databases">
        <authorList>
            <person name="Rodrigo-Torres L."/>
            <person name="Arahal R. D."/>
            <person name="Lucena T."/>
        </authorList>
    </citation>
    <scope>NUCLEOTIDE SEQUENCE [LARGE SCALE GENOMIC DNA]</scope>
    <source>
        <strain evidence="1 2">CECT 9734</strain>
    </source>
</reference>
<keyword evidence="2" id="KW-1185">Reference proteome</keyword>
<gene>
    <name evidence="1" type="ORF">PSI9734_01670</name>
</gene>
<dbReference type="Proteomes" id="UP000481517">
    <property type="component" value="Unassembled WGS sequence"/>
</dbReference>
<dbReference type="AlphaFoldDB" id="A0A6S6WQH7"/>
<protein>
    <submittedName>
        <fullName evidence="1">Uncharacterized protein</fullName>
    </submittedName>
</protein>
<proteinExistence type="predicted"/>
<name>A0A6S6WQH7_9GAMM</name>
<sequence length="91" mass="10472">MVSKVSKVANGKQTRSRKLRKVSLYRGNESIMSYSQHESDSMFSALNALRREFHRNPGLTHAVVTDRSGRSWLVQRDVGTLKVLWLTLRIK</sequence>
<accession>A0A6S6WQH7</accession>
<evidence type="ECO:0000313" key="2">
    <source>
        <dbReference type="Proteomes" id="UP000481517"/>
    </source>
</evidence>
<dbReference type="EMBL" id="CADCXY010000003">
    <property type="protein sequence ID" value="CAB0151258.1"/>
    <property type="molecule type" value="Genomic_DNA"/>
</dbReference>
<organism evidence="1 2">
    <name type="scientific">Pseudidiomarina piscicola</name>
    <dbReference type="NCBI Taxonomy" id="2614830"/>
    <lineage>
        <taxon>Bacteria</taxon>
        <taxon>Pseudomonadati</taxon>
        <taxon>Pseudomonadota</taxon>
        <taxon>Gammaproteobacteria</taxon>
        <taxon>Alteromonadales</taxon>
        <taxon>Idiomarinaceae</taxon>
        <taxon>Pseudidiomarina</taxon>
    </lineage>
</organism>